<dbReference type="PANTHER" id="PTHR23110:SF111">
    <property type="entry name" value="LONGITUDINALS LACKING PROTEIN, ISOFORMS F_I_K_T"/>
    <property type="match status" value="1"/>
</dbReference>
<evidence type="ECO:0000256" key="7">
    <source>
        <dbReference type="SAM" id="MobiDB-lite"/>
    </source>
</evidence>
<dbReference type="GO" id="GO:0005634">
    <property type="term" value="C:nucleus"/>
    <property type="evidence" value="ECO:0007669"/>
    <property type="project" value="TreeGrafter"/>
</dbReference>
<evidence type="ECO:0000256" key="1">
    <source>
        <dbReference type="ARBA" id="ARBA00022473"/>
    </source>
</evidence>
<dbReference type="AlphaFoldDB" id="A0AAW0T5N6"/>
<dbReference type="GO" id="GO:0006357">
    <property type="term" value="P:regulation of transcription by RNA polymerase II"/>
    <property type="evidence" value="ECO:0007669"/>
    <property type="project" value="TreeGrafter"/>
</dbReference>
<keyword evidence="6" id="KW-0863">Zinc-finger</keyword>
<dbReference type="PROSITE" id="PS50157">
    <property type="entry name" value="ZINC_FINGER_C2H2_2"/>
    <property type="match status" value="1"/>
</dbReference>
<dbReference type="Gene3D" id="3.30.710.10">
    <property type="entry name" value="Potassium Channel Kv1.1, Chain A"/>
    <property type="match status" value="1"/>
</dbReference>
<dbReference type="PROSITE" id="PS00028">
    <property type="entry name" value="ZINC_FINGER_C2H2_1"/>
    <property type="match status" value="1"/>
</dbReference>
<accession>A0AAW0T5N6</accession>
<feature type="region of interest" description="Disordered" evidence="7">
    <location>
        <begin position="182"/>
        <end position="221"/>
    </location>
</feature>
<feature type="compositionally biased region" description="Polar residues" evidence="7">
    <location>
        <begin position="434"/>
        <end position="443"/>
    </location>
</feature>
<dbReference type="GO" id="GO:0045476">
    <property type="term" value="P:nurse cell apoptotic process"/>
    <property type="evidence" value="ECO:0007669"/>
    <property type="project" value="UniProtKB-ARBA"/>
</dbReference>
<dbReference type="InterPro" id="IPR011333">
    <property type="entry name" value="SKP1/BTB/POZ_sf"/>
</dbReference>
<dbReference type="InterPro" id="IPR013087">
    <property type="entry name" value="Znf_C2H2_type"/>
</dbReference>
<comment type="caution">
    <text evidence="10">The sequence shown here is derived from an EMBL/GenBank/DDBJ whole genome shotgun (WGS) entry which is preliminary data.</text>
</comment>
<evidence type="ECO:0000256" key="3">
    <source>
        <dbReference type="ARBA" id="ARBA00022902"/>
    </source>
</evidence>
<organism evidence="10 11">
    <name type="scientific">Scylla paramamosain</name>
    <name type="common">Mud crab</name>
    <dbReference type="NCBI Taxonomy" id="85552"/>
    <lineage>
        <taxon>Eukaryota</taxon>
        <taxon>Metazoa</taxon>
        <taxon>Ecdysozoa</taxon>
        <taxon>Arthropoda</taxon>
        <taxon>Crustacea</taxon>
        <taxon>Multicrustacea</taxon>
        <taxon>Malacostraca</taxon>
        <taxon>Eumalacostraca</taxon>
        <taxon>Eucarida</taxon>
        <taxon>Decapoda</taxon>
        <taxon>Pleocyemata</taxon>
        <taxon>Brachyura</taxon>
        <taxon>Eubrachyura</taxon>
        <taxon>Portunoidea</taxon>
        <taxon>Portunidae</taxon>
        <taxon>Portuninae</taxon>
        <taxon>Scylla</taxon>
    </lineage>
</organism>
<dbReference type="GO" id="GO:0007526">
    <property type="term" value="P:larval somatic muscle development"/>
    <property type="evidence" value="ECO:0007669"/>
    <property type="project" value="UniProtKB-ARBA"/>
</dbReference>
<name>A0AAW0T5N6_SCYPA</name>
<feature type="domain" description="BTB" evidence="8">
    <location>
        <begin position="93"/>
        <end position="159"/>
    </location>
</feature>
<keyword evidence="2" id="KW-0221">Differentiation</keyword>
<evidence type="ECO:0000256" key="4">
    <source>
        <dbReference type="ARBA" id="ARBA00023242"/>
    </source>
</evidence>
<feature type="region of interest" description="Disordered" evidence="7">
    <location>
        <begin position="237"/>
        <end position="295"/>
    </location>
</feature>
<dbReference type="GO" id="GO:0035167">
    <property type="term" value="P:larval lymph gland hemopoiesis"/>
    <property type="evidence" value="ECO:0007669"/>
    <property type="project" value="UniProtKB-ARBA"/>
</dbReference>
<protein>
    <recommendedName>
        <fullName evidence="12">Broad-complex core protein</fullName>
    </recommendedName>
</protein>
<dbReference type="GO" id="GO:0008270">
    <property type="term" value="F:zinc ion binding"/>
    <property type="evidence" value="ECO:0007669"/>
    <property type="project" value="UniProtKB-KW"/>
</dbReference>
<evidence type="ECO:0000256" key="5">
    <source>
        <dbReference type="ARBA" id="ARBA00037382"/>
    </source>
</evidence>
<dbReference type="GO" id="GO:0045467">
    <property type="term" value="P:R7 cell development"/>
    <property type="evidence" value="ECO:0007669"/>
    <property type="project" value="UniProtKB-ARBA"/>
</dbReference>
<dbReference type="CDD" id="cd18315">
    <property type="entry name" value="BTB_POZ_BAB-like"/>
    <property type="match status" value="1"/>
</dbReference>
<dbReference type="SUPFAM" id="SSF54695">
    <property type="entry name" value="POZ domain"/>
    <property type="match status" value="1"/>
</dbReference>
<keyword evidence="3" id="KW-0524">Neurogenesis</keyword>
<feature type="region of interest" description="Disordered" evidence="7">
    <location>
        <begin position="412"/>
        <end position="443"/>
    </location>
</feature>
<dbReference type="GO" id="GO:0007464">
    <property type="term" value="P:R3/R4 cell fate commitment"/>
    <property type="evidence" value="ECO:0007669"/>
    <property type="project" value="UniProtKB-ARBA"/>
</dbReference>
<evidence type="ECO:0000313" key="11">
    <source>
        <dbReference type="Proteomes" id="UP001487740"/>
    </source>
</evidence>
<keyword evidence="1" id="KW-0217">Developmental protein</keyword>
<dbReference type="EMBL" id="JARAKH010000039">
    <property type="protein sequence ID" value="KAK8382275.1"/>
    <property type="molecule type" value="Genomic_DNA"/>
</dbReference>
<proteinExistence type="predicted"/>
<keyword evidence="6" id="KW-0479">Metal-binding</keyword>
<evidence type="ECO:0000256" key="6">
    <source>
        <dbReference type="PROSITE-ProRule" id="PRU00042"/>
    </source>
</evidence>
<evidence type="ECO:0000259" key="8">
    <source>
        <dbReference type="PROSITE" id="PS50097"/>
    </source>
</evidence>
<evidence type="ECO:0000256" key="2">
    <source>
        <dbReference type="ARBA" id="ARBA00022782"/>
    </source>
</evidence>
<feature type="compositionally biased region" description="Gly residues" evidence="7">
    <location>
        <begin position="338"/>
        <end position="356"/>
    </location>
</feature>
<feature type="compositionally biased region" description="Acidic residues" evidence="7">
    <location>
        <begin position="361"/>
        <end position="371"/>
    </location>
</feature>
<dbReference type="SMART" id="SM00225">
    <property type="entry name" value="BTB"/>
    <property type="match status" value="1"/>
</dbReference>
<comment type="function">
    <text evidence="5">Putative transcription factor required for axon growth and guidance in the central and peripheral nervous systems. Repels CNS axons away from the midline by promoting the expression of the midline repellent sli and its receptor robo.</text>
</comment>
<dbReference type="InterPro" id="IPR051095">
    <property type="entry name" value="Dros_DevTransReg"/>
</dbReference>
<dbReference type="PROSITE" id="PS50097">
    <property type="entry name" value="BTB"/>
    <property type="match status" value="1"/>
</dbReference>
<feature type="region of interest" description="Disordered" evidence="7">
    <location>
        <begin position="325"/>
        <end position="383"/>
    </location>
</feature>
<dbReference type="GO" id="GO:0016199">
    <property type="term" value="P:axon midline choice point recognition"/>
    <property type="evidence" value="ECO:0007669"/>
    <property type="project" value="UniProtKB-ARBA"/>
</dbReference>
<evidence type="ECO:0000259" key="9">
    <source>
        <dbReference type="PROSITE" id="PS50157"/>
    </source>
</evidence>
<evidence type="ECO:0000313" key="10">
    <source>
        <dbReference type="EMBL" id="KAK8382275.1"/>
    </source>
</evidence>
<sequence>MISMRVCAEPVGKEACHPGSSSHSCPYLACWLLVLEFTGGTQGAVLKGLGGPGVRESWDGRIMAEQQFCLRWNNFQANIVSSFETLLDREEFVDVTLTAEGKSLKAHRVLLSACSPYFRDLFRDLPAHQHPVIVLRDTSFLELKSLLSFIYHGEVNVSQERLGLLLKTAEALRIKGLAQDNRTTENEPFGSLASSPKKETEEGMDRGERRGGGPGSPALSLAFSGVGGSALAPINPLVPLEPPSHKSHHLLLSPPAKRRKPLHSPLGGPPPTQRENSTLPIPPVTSTPSQDDDRTNRVINLTMAASSSGSANSPSPRLVPKTELNVSEEDGPGRGSSSSGGGGSGGGGGGAGGGEGSSDHEAEEPYDDDSIDHDVKGPDLHGLPQHLSAAVQNFVPYAAAVAAGSSQLETFPGPSGVLPPASQAGWRGSHTEPSDTSAQGGSTMSALESLVGSLGGSTDESNGDLLAPGVSTSGTTCYNNAGSDDVATHDSDIQLAVTGGGAGVGSCSSPYTQPSRQRCYCPTCGRMLSQRRNLKQHLITTHKMTPDEATIIVKRCNLELLIDEPILQPSLPPIPLLPSPPLPLSIVSTITPLSPPPIMMATRSPLSS</sequence>
<dbReference type="Proteomes" id="UP001487740">
    <property type="component" value="Unassembled WGS sequence"/>
</dbReference>
<feature type="domain" description="C2H2-type" evidence="9">
    <location>
        <begin position="519"/>
        <end position="542"/>
    </location>
</feature>
<dbReference type="GO" id="GO:0008406">
    <property type="term" value="P:gonad development"/>
    <property type="evidence" value="ECO:0007669"/>
    <property type="project" value="UniProtKB-ARBA"/>
</dbReference>
<keyword evidence="11" id="KW-1185">Reference proteome</keyword>
<dbReference type="PANTHER" id="PTHR23110">
    <property type="entry name" value="BTB DOMAIN TRANSCRIPTION FACTOR"/>
    <property type="match status" value="1"/>
</dbReference>
<evidence type="ECO:0008006" key="12">
    <source>
        <dbReference type="Google" id="ProtNLM"/>
    </source>
</evidence>
<feature type="compositionally biased region" description="Basic and acidic residues" evidence="7">
    <location>
        <begin position="196"/>
        <end position="211"/>
    </location>
</feature>
<dbReference type="Pfam" id="PF00651">
    <property type="entry name" value="BTB"/>
    <property type="match status" value="1"/>
</dbReference>
<keyword evidence="4" id="KW-0539">Nucleus</keyword>
<dbReference type="InterPro" id="IPR000210">
    <property type="entry name" value="BTB/POZ_dom"/>
</dbReference>
<reference evidence="10 11" key="1">
    <citation type="submission" date="2023-03" db="EMBL/GenBank/DDBJ databases">
        <title>High-quality genome of Scylla paramamosain provides insights in environmental adaptation.</title>
        <authorList>
            <person name="Zhang L."/>
        </authorList>
    </citation>
    <scope>NUCLEOTIDE SEQUENCE [LARGE SCALE GENOMIC DNA]</scope>
    <source>
        <strain evidence="10">LZ_2023a</strain>
        <tissue evidence="10">Muscle</tissue>
    </source>
</reference>
<gene>
    <name evidence="10" type="ORF">O3P69_015303</name>
</gene>
<keyword evidence="6" id="KW-0862">Zinc</keyword>
<dbReference type="GO" id="GO:0048813">
    <property type="term" value="P:dendrite morphogenesis"/>
    <property type="evidence" value="ECO:0007669"/>
    <property type="project" value="UniProtKB-ARBA"/>
</dbReference>